<accession>A0A840PZ58</accession>
<dbReference type="InterPro" id="IPR029039">
    <property type="entry name" value="Flavoprotein-like_sf"/>
</dbReference>
<dbReference type="Proteomes" id="UP000557217">
    <property type="component" value="Unassembled WGS sequence"/>
</dbReference>
<dbReference type="GO" id="GO:0010181">
    <property type="term" value="F:FMN binding"/>
    <property type="evidence" value="ECO:0007669"/>
    <property type="project" value="InterPro"/>
</dbReference>
<dbReference type="EMBL" id="JACHGZ010000033">
    <property type="protein sequence ID" value="MBB5149971.1"/>
    <property type="molecule type" value="Genomic_DNA"/>
</dbReference>
<dbReference type="SUPFAM" id="SSF52218">
    <property type="entry name" value="Flavoproteins"/>
    <property type="match status" value="1"/>
</dbReference>
<name>A0A840PZ58_URETH</name>
<dbReference type="NCBIfam" id="TIGR00333">
    <property type="entry name" value="nrdI"/>
    <property type="match status" value="1"/>
</dbReference>
<reference evidence="1 2" key="1">
    <citation type="submission" date="2020-08" db="EMBL/GenBank/DDBJ databases">
        <title>Genomic Encyclopedia of Type Strains, Phase IV (KMG-IV): sequencing the most valuable type-strain genomes for metagenomic binning, comparative biology and taxonomic classification.</title>
        <authorList>
            <person name="Goeker M."/>
        </authorList>
    </citation>
    <scope>NUCLEOTIDE SEQUENCE [LARGE SCALE GENOMIC DNA]</scope>
    <source>
        <strain evidence="1 2">DSM 10633</strain>
    </source>
</reference>
<gene>
    <name evidence="1" type="ORF">HNR36_002370</name>
</gene>
<dbReference type="RefSeq" id="WP_168412313.1">
    <property type="nucleotide sequence ID" value="NZ_JAAXPW010000014.1"/>
</dbReference>
<dbReference type="Gene3D" id="3.40.50.360">
    <property type="match status" value="1"/>
</dbReference>
<proteinExistence type="predicted"/>
<dbReference type="InterPro" id="IPR004465">
    <property type="entry name" value="RNR_NrdI"/>
</dbReference>
<protein>
    <submittedName>
        <fullName evidence="1">Protein involved in ribonucleotide reduction</fullName>
    </submittedName>
</protein>
<evidence type="ECO:0000313" key="2">
    <source>
        <dbReference type="Proteomes" id="UP000557217"/>
    </source>
</evidence>
<dbReference type="PANTHER" id="PTHR37297:SF1">
    <property type="entry name" value="PROTEIN NRDI"/>
    <property type="match status" value="1"/>
</dbReference>
<evidence type="ECO:0000313" key="1">
    <source>
        <dbReference type="EMBL" id="MBB5149971.1"/>
    </source>
</evidence>
<keyword evidence="2" id="KW-1185">Reference proteome</keyword>
<sequence>MIAYASRTGNVRFIVHQLELPHIEIRDDLILNEPFLLFTYTDGLGEVPQIVERFLQHNVRFCKGVIASGNSNFGHAYFCRSAHLINERYGIPIVQKIELRGFQKNYDAIIDYYNRVIQKEI</sequence>
<dbReference type="Pfam" id="PF07972">
    <property type="entry name" value="Flavodoxin_NdrI"/>
    <property type="match status" value="1"/>
</dbReference>
<dbReference type="AlphaFoldDB" id="A0A840PZ58"/>
<dbReference type="PANTHER" id="PTHR37297">
    <property type="entry name" value="PROTEIN NRDI"/>
    <property type="match status" value="1"/>
</dbReference>
<organism evidence="1 2">
    <name type="scientific">Ureibacillus thermosphaericus</name>
    <dbReference type="NCBI Taxonomy" id="51173"/>
    <lineage>
        <taxon>Bacteria</taxon>
        <taxon>Bacillati</taxon>
        <taxon>Bacillota</taxon>
        <taxon>Bacilli</taxon>
        <taxon>Bacillales</taxon>
        <taxon>Caryophanaceae</taxon>
        <taxon>Ureibacillus</taxon>
    </lineage>
</organism>
<comment type="caution">
    <text evidence="1">The sequence shown here is derived from an EMBL/GenBank/DDBJ whole genome shotgun (WGS) entry which is preliminary data.</text>
</comment>